<comment type="caution">
    <text evidence="2">The sequence shown here is derived from an EMBL/GenBank/DDBJ whole genome shotgun (WGS) entry which is preliminary data.</text>
</comment>
<organism evidence="2 3">
    <name type="scientific">Cercophora samala</name>
    <dbReference type="NCBI Taxonomy" id="330535"/>
    <lineage>
        <taxon>Eukaryota</taxon>
        <taxon>Fungi</taxon>
        <taxon>Dikarya</taxon>
        <taxon>Ascomycota</taxon>
        <taxon>Pezizomycotina</taxon>
        <taxon>Sordariomycetes</taxon>
        <taxon>Sordariomycetidae</taxon>
        <taxon>Sordariales</taxon>
        <taxon>Lasiosphaeriaceae</taxon>
        <taxon>Cercophora</taxon>
    </lineage>
</organism>
<dbReference type="EMBL" id="JAULSY010000184">
    <property type="protein sequence ID" value="KAK0659456.1"/>
    <property type="molecule type" value="Genomic_DNA"/>
</dbReference>
<feature type="transmembrane region" description="Helical" evidence="1">
    <location>
        <begin position="35"/>
        <end position="52"/>
    </location>
</feature>
<name>A0AA39YWQ7_9PEZI</name>
<dbReference type="AlphaFoldDB" id="A0AA39YWQ7"/>
<evidence type="ECO:0000313" key="3">
    <source>
        <dbReference type="Proteomes" id="UP001174997"/>
    </source>
</evidence>
<reference evidence="2" key="1">
    <citation type="submission" date="2023-06" db="EMBL/GenBank/DDBJ databases">
        <title>Genome-scale phylogeny and comparative genomics of the fungal order Sordariales.</title>
        <authorList>
            <consortium name="Lawrence Berkeley National Laboratory"/>
            <person name="Hensen N."/>
            <person name="Bonometti L."/>
            <person name="Westerberg I."/>
            <person name="Brannstrom I.O."/>
            <person name="Guillou S."/>
            <person name="Cros-Aarteil S."/>
            <person name="Calhoun S."/>
            <person name="Haridas S."/>
            <person name="Kuo A."/>
            <person name="Mondo S."/>
            <person name="Pangilinan J."/>
            <person name="Riley R."/>
            <person name="Labutti K."/>
            <person name="Andreopoulos B."/>
            <person name="Lipzen A."/>
            <person name="Chen C."/>
            <person name="Yanf M."/>
            <person name="Daum C."/>
            <person name="Ng V."/>
            <person name="Clum A."/>
            <person name="Steindorff A."/>
            <person name="Ohm R."/>
            <person name="Martin F."/>
            <person name="Silar P."/>
            <person name="Natvig D."/>
            <person name="Lalanne C."/>
            <person name="Gautier V."/>
            <person name="Ament-Velasquez S.L."/>
            <person name="Kruys A."/>
            <person name="Hutchinson M.I."/>
            <person name="Powell A.J."/>
            <person name="Barry K."/>
            <person name="Miller A.N."/>
            <person name="Grigoriev I.V."/>
            <person name="Debuchy R."/>
            <person name="Gladieux P."/>
            <person name="Thoren M.H."/>
            <person name="Johannesson H."/>
        </authorList>
    </citation>
    <scope>NUCLEOTIDE SEQUENCE</scope>
    <source>
        <strain evidence="2">CBS 307.81</strain>
    </source>
</reference>
<proteinExistence type="predicted"/>
<evidence type="ECO:0000256" key="1">
    <source>
        <dbReference type="SAM" id="Phobius"/>
    </source>
</evidence>
<keyword evidence="1" id="KW-0472">Membrane</keyword>
<sequence length="75" mass="8420">MAINSTYLLLLTSPHLAFKLLAFCCLSYYTYTPLTLLSSLFLCHVVLFVFACEGHQIGCHDRVLVGCYRLLAFGI</sequence>
<keyword evidence="3" id="KW-1185">Reference proteome</keyword>
<feature type="transmembrane region" description="Helical" evidence="1">
    <location>
        <begin position="7"/>
        <end position="29"/>
    </location>
</feature>
<keyword evidence="1" id="KW-1133">Transmembrane helix</keyword>
<gene>
    <name evidence="2" type="ORF">QBC41DRAFT_331527</name>
</gene>
<protein>
    <submittedName>
        <fullName evidence="2">Uncharacterized protein</fullName>
    </submittedName>
</protein>
<keyword evidence="1" id="KW-0812">Transmembrane</keyword>
<evidence type="ECO:0000313" key="2">
    <source>
        <dbReference type="EMBL" id="KAK0659456.1"/>
    </source>
</evidence>
<dbReference type="Proteomes" id="UP001174997">
    <property type="component" value="Unassembled WGS sequence"/>
</dbReference>
<accession>A0AA39YWQ7</accession>